<name>A0A7J0BLJ5_9BACT</name>
<dbReference type="Gene3D" id="3.30.470.10">
    <property type="match status" value="1"/>
</dbReference>
<evidence type="ECO:0000313" key="2">
    <source>
        <dbReference type="Proteomes" id="UP000503840"/>
    </source>
</evidence>
<dbReference type="Pfam" id="PF01063">
    <property type="entry name" value="Aminotran_4"/>
    <property type="match status" value="1"/>
</dbReference>
<dbReference type="EMBL" id="BLVO01000016">
    <property type="protein sequence ID" value="GFM34623.1"/>
    <property type="molecule type" value="Genomic_DNA"/>
</dbReference>
<dbReference type="SUPFAM" id="SSF56752">
    <property type="entry name" value="D-aminoacid aminotransferase-like PLP-dependent enzymes"/>
    <property type="match status" value="1"/>
</dbReference>
<keyword evidence="2" id="KW-1185">Reference proteome</keyword>
<dbReference type="InterPro" id="IPR001544">
    <property type="entry name" value="Aminotrans_IV"/>
</dbReference>
<dbReference type="InterPro" id="IPR043132">
    <property type="entry name" value="BCAT-like_C"/>
</dbReference>
<reference evidence="1 2" key="1">
    <citation type="submission" date="2020-05" db="EMBL/GenBank/DDBJ databases">
        <title>Draft genome sequence of Desulfovibrio sp. strain HN2T.</title>
        <authorList>
            <person name="Ueno A."/>
            <person name="Tamazawa S."/>
            <person name="Tamamura S."/>
            <person name="Murakami T."/>
            <person name="Kiyama T."/>
            <person name="Inomata H."/>
            <person name="Amano Y."/>
            <person name="Miyakawa K."/>
            <person name="Tamaki H."/>
            <person name="Naganuma T."/>
            <person name="Kaneko K."/>
        </authorList>
    </citation>
    <scope>NUCLEOTIDE SEQUENCE [LARGE SCALE GENOMIC DNA]</scope>
    <source>
        <strain evidence="1 2">HN2</strain>
    </source>
</reference>
<comment type="caution">
    <text evidence="1">The sequence shown here is derived from an EMBL/GenBank/DDBJ whole genome shotgun (WGS) entry which is preliminary data.</text>
</comment>
<dbReference type="Proteomes" id="UP000503840">
    <property type="component" value="Unassembled WGS sequence"/>
</dbReference>
<gene>
    <name evidence="1" type="ORF">DSM101010T_29880</name>
</gene>
<dbReference type="InterPro" id="IPR036038">
    <property type="entry name" value="Aminotransferase-like"/>
</dbReference>
<evidence type="ECO:0008006" key="3">
    <source>
        <dbReference type="Google" id="ProtNLM"/>
    </source>
</evidence>
<dbReference type="Gene3D" id="3.20.10.10">
    <property type="entry name" value="D-amino Acid Aminotransferase, subunit A, domain 2"/>
    <property type="match status" value="1"/>
</dbReference>
<organism evidence="1 2">
    <name type="scientific">Desulfovibrio subterraneus</name>
    <dbReference type="NCBI Taxonomy" id="2718620"/>
    <lineage>
        <taxon>Bacteria</taxon>
        <taxon>Pseudomonadati</taxon>
        <taxon>Thermodesulfobacteriota</taxon>
        <taxon>Desulfovibrionia</taxon>
        <taxon>Desulfovibrionales</taxon>
        <taxon>Desulfovibrionaceae</taxon>
        <taxon>Desulfovibrio</taxon>
    </lineage>
</organism>
<evidence type="ECO:0000313" key="1">
    <source>
        <dbReference type="EMBL" id="GFM34623.1"/>
    </source>
</evidence>
<protein>
    <recommendedName>
        <fullName evidence="3">Aminodeoxychorismate lyase</fullName>
    </recommendedName>
</protein>
<proteinExistence type="predicted"/>
<dbReference type="RefSeq" id="WP_174406298.1">
    <property type="nucleotide sequence ID" value="NZ_BLVO01000016.1"/>
</dbReference>
<dbReference type="GO" id="GO:0003824">
    <property type="term" value="F:catalytic activity"/>
    <property type="evidence" value="ECO:0007669"/>
    <property type="project" value="InterPro"/>
</dbReference>
<accession>A0A7J0BLJ5</accession>
<dbReference type="InterPro" id="IPR043131">
    <property type="entry name" value="BCAT-like_N"/>
</dbReference>
<sequence length="255" mass="28211">MIYYRQGELHDGGVRQDISSPAFRFGVGFFETLLYNGTAVCHLQAHLARARHSLEYFGFDAEELDYDGAIDAVLAANDLNGTPARVNIFYPVEDEHGPVVPVVTAASYTPQADKNYRLSISVSPVQNPYFIHKTMNYMLHWMERRNASMMGYDDAILVQPGGIVLETTTAALVFSDGANFCAPNSFDRLESTALAATKELLAVHGCTIRTHMTGSFRHAYVLNSLIGMRPVISINGTKYEPDEDTCRRMTAVICG</sequence>
<dbReference type="AlphaFoldDB" id="A0A7J0BLJ5"/>